<keyword evidence="3" id="KW-0964">Secreted</keyword>
<dbReference type="Proteomes" id="UP000603453">
    <property type="component" value="Unassembled WGS sequence"/>
</dbReference>
<dbReference type="GO" id="GO:0031505">
    <property type="term" value="P:fungal-type cell wall organization"/>
    <property type="evidence" value="ECO:0007669"/>
    <property type="project" value="TreeGrafter"/>
</dbReference>
<dbReference type="GO" id="GO:0009986">
    <property type="term" value="C:cell surface"/>
    <property type="evidence" value="ECO:0007669"/>
    <property type="project" value="TreeGrafter"/>
</dbReference>
<dbReference type="OrthoDB" id="536881at2759"/>
<organism evidence="9 10">
    <name type="scientific">Mucor saturninus</name>
    <dbReference type="NCBI Taxonomy" id="64648"/>
    <lineage>
        <taxon>Eukaryota</taxon>
        <taxon>Fungi</taxon>
        <taxon>Fungi incertae sedis</taxon>
        <taxon>Mucoromycota</taxon>
        <taxon>Mucoromycotina</taxon>
        <taxon>Mucoromycetes</taxon>
        <taxon>Mucorales</taxon>
        <taxon>Mucorineae</taxon>
        <taxon>Mucoraceae</taxon>
        <taxon>Mucor</taxon>
    </lineage>
</organism>
<dbReference type="InterPro" id="IPR000494">
    <property type="entry name" value="Rcpt_L-dom"/>
</dbReference>
<dbReference type="Pfam" id="PF01030">
    <property type="entry name" value="Recep_L_domain"/>
    <property type="match status" value="1"/>
</dbReference>
<feature type="compositionally biased region" description="Basic and acidic residues" evidence="6">
    <location>
        <begin position="364"/>
        <end position="373"/>
    </location>
</feature>
<dbReference type="EMBL" id="JAEPRD010000001">
    <property type="protein sequence ID" value="KAG2214442.1"/>
    <property type="molecule type" value="Genomic_DNA"/>
</dbReference>
<comment type="caution">
    <text evidence="9">The sequence shown here is derived from an EMBL/GenBank/DDBJ whole genome shotgun (WGS) entry which is preliminary data.</text>
</comment>
<evidence type="ECO:0000256" key="7">
    <source>
        <dbReference type="SAM" id="SignalP"/>
    </source>
</evidence>
<evidence type="ECO:0000256" key="4">
    <source>
        <dbReference type="ARBA" id="ARBA00022729"/>
    </source>
</evidence>
<evidence type="ECO:0000256" key="2">
    <source>
        <dbReference type="ARBA" id="ARBA00022512"/>
    </source>
</evidence>
<keyword evidence="5" id="KW-0325">Glycoprotein</keyword>
<dbReference type="InterPro" id="IPR036941">
    <property type="entry name" value="Rcpt_L-dom_sf"/>
</dbReference>
<dbReference type="GO" id="GO:0005886">
    <property type="term" value="C:plasma membrane"/>
    <property type="evidence" value="ECO:0007669"/>
    <property type="project" value="TreeGrafter"/>
</dbReference>
<evidence type="ECO:0000256" key="3">
    <source>
        <dbReference type="ARBA" id="ARBA00022525"/>
    </source>
</evidence>
<keyword evidence="2" id="KW-0134">Cell wall</keyword>
<dbReference type="GO" id="GO:0009277">
    <property type="term" value="C:fungal-type cell wall"/>
    <property type="evidence" value="ECO:0007669"/>
    <property type="project" value="TreeGrafter"/>
</dbReference>
<feature type="region of interest" description="Disordered" evidence="6">
    <location>
        <begin position="348"/>
        <end position="373"/>
    </location>
</feature>
<evidence type="ECO:0000259" key="8">
    <source>
        <dbReference type="Pfam" id="PF01030"/>
    </source>
</evidence>
<dbReference type="InterPro" id="IPR051648">
    <property type="entry name" value="CWI-Assembly_Regulator"/>
</dbReference>
<evidence type="ECO:0000256" key="5">
    <source>
        <dbReference type="ARBA" id="ARBA00023180"/>
    </source>
</evidence>
<evidence type="ECO:0000256" key="1">
    <source>
        <dbReference type="ARBA" id="ARBA00004191"/>
    </source>
</evidence>
<name>A0A8H7RNT7_9FUNG</name>
<reference evidence="9" key="1">
    <citation type="submission" date="2020-12" db="EMBL/GenBank/DDBJ databases">
        <title>Metabolic potential, ecology and presence of endohyphal bacteria is reflected in genomic diversity of Mucoromycotina.</title>
        <authorList>
            <person name="Muszewska A."/>
            <person name="Okrasinska A."/>
            <person name="Steczkiewicz K."/>
            <person name="Drgas O."/>
            <person name="Orlowska M."/>
            <person name="Perlinska-Lenart U."/>
            <person name="Aleksandrzak-Piekarczyk T."/>
            <person name="Szatraj K."/>
            <person name="Zielenkiewicz U."/>
            <person name="Pilsyk S."/>
            <person name="Malc E."/>
            <person name="Mieczkowski P."/>
            <person name="Kruszewska J.S."/>
            <person name="Biernat P."/>
            <person name="Pawlowska J."/>
        </authorList>
    </citation>
    <scope>NUCLEOTIDE SEQUENCE</scope>
    <source>
        <strain evidence="9">WA0000017839</strain>
    </source>
</reference>
<sequence length="395" mass="42423">MTLLSITGFILLLSSSVLCGSGCTGPIQISSGQELDSIRGCQVFDGSITIQNMTLSDDLLNLSQLQKVHGDLIINGNADVSQIVLASLQQVDGQLKFQNNRQLKRLDLTQLTSVKSLEISVQPALDLIQFPSGLSQIETLTVTDTIASKIEGLTTSKMKDISIANNIYLRDINLNHLQQVGGVISISANSPNLSLDLSSISNIYQGDFRNLARLVGLNQVHQVTGDLSFIGNTFASLLLPNMSQIAGTLTVSNNKRLSNLSIPQLQVLGGALSLANNTELSHVQVPKLQQVDGTVDITGNFEKVDLPSLVDVRGGLNIQTSSNSFSCDDVNKLKGGVTKGHEFTCKSNVSNPKSGISTNNNTDSNHDTSSDGTHKQVGWITMYSFTACFIINQLY</sequence>
<evidence type="ECO:0000313" key="10">
    <source>
        <dbReference type="Proteomes" id="UP000603453"/>
    </source>
</evidence>
<dbReference type="Gene3D" id="3.80.20.20">
    <property type="entry name" value="Receptor L-domain"/>
    <property type="match status" value="2"/>
</dbReference>
<gene>
    <name evidence="9" type="ORF">INT47_000998</name>
</gene>
<dbReference type="SUPFAM" id="SSF52058">
    <property type="entry name" value="L domain-like"/>
    <property type="match status" value="2"/>
</dbReference>
<feature type="signal peptide" evidence="7">
    <location>
        <begin position="1"/>
        <end position="19"/>
    </location>
</feature>
<proteinExistence type="predicted"/>
<protein>
    <recommendedName>
        <fullName evidence="8">Receptor L-domain domain-containing protein</fullName>
    </recommendedName>
</protein>
<keyword evidence="4 7" id="KW-0732">Signal</keyword>
<accession>A0A8H7RNT7</accession>
<evidence type="ECO:0000313" key="9">
    <source>
        <dbReference type="EMBL" id="KAG2214442.1"/>
    </source>
</evidence>
<dbReference type="AlphaFoldDB" id="A0A8H7RNT7"/>
<comment type="subcellular location">
    <subcellularLocation>
        <location evidence="1">Secreted</location>
        <location evidence="1">Cell wall</location>
    </subcellularLocation>
</comment>
<feature type="chain" id="PRO_5034380634" description="Receptor L-domain domain-containing protein" evidence="7">
    <location>
        <begin position="20"/>
        <end position="395"/>
    </location>
</feature>
<evidence type="ECO:0000256" key="6">
    <source>
        <dbReference type="SAM" id="MobiDB-lite"/>
    </source>
</evidence>
<keyword evidence="10" id="KW-1185">Reference proteome</keyword>
<dbReference type="PANTHER" id="PTHR31018:SF3">
    <property type="entry name" value="RECEPTOR PROTEIN-TYROSINE KINASE"/>
    <property type="match status" value="1"/>
</dbReference>
<dbReference type="PANTHER" id="PTHR31018">
    <property type="entry name" value="SPORULATION-SPECIFIC PROTEIN-RELATED"/>
    <property type="match status" value="1"/>
</dbReference>
<feature type="domain" description="Receptor L-domain" evidence="8">
    <location>
        <begin position="40"/>
        <end position="121"/>
    </location>
</feature>